<dbReference type="Proteomes" id="UP000005732">
    <property type="component" value="Unassembled WGS sequence"/>
</dbReference>
<dbReference type="Gene3D" id="3.60.21.10">
    <property type="match status" value="1"/>
</dbReference>
<evidence type="ECO:0000259" key="1">
    <source>
        <dbReference type="Pfam" id="PF00149"/>
    </source>
</evidence>
<gene>
    <name evidence="2" type="ORF">Rleg4DRAFT_2302</name>
</gene>
<dbReference type="Pfam" id="PF00149">
    <property type="entry name" value="Metallophos"/>
    <property type="match status" value="1"/>
</dbReference>
<evidence type="ECO:0000313" key="2">
    <source>
        <dbReference type="EMBL" id="EJC80667.1"/>
    </source>
</evidence>
<organism evidence="2 3">
    <name type="scientific">Rhizobium leguminosarum bv. trifolii WSM2297</name>
    <dbReference type="NCBI Taxonomy" id="754762"/>
    <lineage>
        <taxon>Bacteria</taxon>
        <taxon>Pseudomonadati</taxon>
        <taxon>Pseudomonadota</taxon>
        <taxon>Alphaproteobacteria</taxon>
        <taxon>Hyphomicrobiales</taxon>
        <taxon>Rhizobiaceae</taxon>
        <taxon>Rhizobium/Agrobacterium group</taxon>
        <taxon>Rhizobium</taxon>
    </lineage>
</organism>
<dbReference type="PANTHER" id="PTHR37844:SF2">
    <property type="entry name" value="SER_THR PROTEIN PHOSPHATASE SUPERFAMILY (AFU_ORTHOLOGUE AFUA_1G14840)"/>
    <property type="match status" value="1"/>
</dbReference>
<proteinExistence type="predicted"/>
<dbReference type="HOGENOM" id="CLU_060372_3_0_5"/>
<dbReference type="RefSeq" id="WP_003581383.1">
    <property type="nucleotide sequence ID" value="NZ_JH719395.1"/>
</dbReference>
<dbReference type="GO" id="GO:0016787">
    <property type="term" value="F:hydrolase activity"/>
    <property type="evidence" value="ECO:0007669"/>
    <property type="project" value="InterPro"/>
</dbReference>
<dbReference type="OrthoDB" id="356681at2"/>
<reference evidence="2 3" key="1">
    <citation type="submission" date="2012-02" db="EMBL/GenBank/DDBJ databases">
        <title>Improved High-Quality Draft Sequence of Rhizobium leguminosarum bv. trifolii WSM2297.</title>
        <authorList>
            <consortium name="US DOE Joint Genome Institute"/>
            <person name="Lucas S."/>
            <person name="Han J."/>
            <person name="Lapidus A."/>
            <person name="Cheng J.-F."/>
            <person name="Goodwin L."/>
            <person name="Pitluck S."/>
            <person name="Peters L."/>
            <person name="Ovchinnikova G."/>
            <person name="Zhang X."/>
            <person name="Detter J.C."/>
            <person name="Han C."/>
            <person name="Tapia R."/>
            <person name="Land M."/>
            <person name="Hauser L."/>
            <person name="Kyrpides N."/>
            <person name="Ivanova N."/>
            <person name="Pagani I."/>
            <person name="Brau L."/>
            <person name="Yates R."/>
            <person name="O'Hara G."/>
            <person name="Rui T."/>
            <person name="Howieson J."/>
            <person name="Reeve W."/>
            <person name="Woyke T."/>
        </authorList>
    </citation>
    <scope>NUCLEOTIDE SEQUENCE [LARGE SCALE GENOMIC DNA]</scope>
    <source>
        <strain evidence="2 3">WSM2297</strain>
    </source>
</reference>
<evidence type="ECO:0000313" key="3">
    <source>
        <dbReference type="Proteomes" id="UP000005732"/>
    </source>
</evidence>
<dbReference type="SUPFAM" id="SSF56300">
    <property type="entry name" value="Metallo-dependent phosphatases"/>
    <property type="match status" value="1"/>
</dbReference>
<dbReference type="PANTHER" id="PTHR37844">
    <property type="entry name" value="SER/THR PROTEIN PHOSPHATASE SUPERFAMILY (AFU_ORTHOLOGUE AFUA_1G14840)"/>
    <property type="match status" value="1"/>
</dbReference>
<sequence length="257" mass="28919">MRIWILSDLHLEFASLPKSFAVPKADVCVCAGDVLPKGIVPSIDWLVQTISDAMPIVMVAGNHEFYKASFEDSLQAARSHAKLQKNFHLLDNDVADIGGVRFLGGTLWTDFKVLSYDPGLSMAAAERGMNDYKRIKFRKQPYMRFKPIHSFRKHLETRRFIETALSEFGSAKTVVVTHHAPSPKSIEPGDEADILSACYASDLEDVIYADGPELWIHGHIHHRRDYMVGKTRVLANPRGYPGERTFAEFDSAFVIEI</sequence>
<dbReference type="AlphaFoldDB" id="J0CBZ0"/>
<dbReference type="EMBL" id="JH719395">
    <property type="protein sequence ID" value="EJC80667.1"/>
    <property type="molecule type" value="Genomic_DNA"/>
</dbReference>
<accession>J0CBZ0</accession>
<name>J0CBZ0_RHILT</name>
<feature type="domain" description="Calcineurin-like phosphoesterase" evidence="1">
    <location>
        <begin position="1"/>
        <end position="222"/>
    </location>
</feature>
<dbReference type="InterPro" id="IPR029052">
    <property type="entry name" value="Metallo-depent_PP-like"/>
</dbReference>
<dbReference type="InterPro" id="IPR004843">
    <property type="entry name" value="Calcineurin-like_PHP"/>
</dbReference>
<protein>
    <submittedName>
        <fullName evidence="2">Putative phosphoesterase, ICC</fullName>
    </submittedName>
</protein>